<dbReference type="InterPro" id="IPR002194">
    <property type="entry name" value="Chaperonin_TCP-1_CS"/>
</dbReference>
<keyword evidence="2 5" id="KW-0547">Nucleotide-binding</keyword>
<reference evidence="6 7" key="1">
    <citation type="submission" date="2021-06" db="EMBL/GenBank/DDBJ databases">
        <title>Caerostris extrusa draft genome.</title>
        <authorList>
            <person name="Kono N."/>
            <person name="Arakawa K."/>
        </authorList>
    </citation>
    <scope>NUCLEOTIDE SEQUENCE [LARGE SCALE GENOMIC DNA]</scope>
</reference>
<evidence type="ECO:0000256" key="5">
    <source>
        <dbReference type="RuleBase" id="RU004187"/>
    </source>
</evidence>
<keyword evidence="3 5" id="KW-0067">ATP-binding</keyword>
<dbReference type="Proteomes" id="UP001054945">
    <property type="component" value="Unassembled WGS sequence"/>
</dbReference>
<gene>
    <name evidence="6" type="primary">CCT7</name>
    <name evidence="6" type="ORF">CEXT_160331</name>
</gene>
<evidence type="ECO:0000313" key="7">
    <source>
        <dbReference type="Proteomes" id="UP001054945"/>
    </source>
</evidence>
<dbReference type="GO" id="GO:0051082">
    <property type="term" value="F:unfolded protein binding"/>
    <property type="evidence" value="ECO:0007669"/>
    <property type="project" value="InterPro"/>
</dbReference>
<dbReference type="PRINTS" id="PR00304">
    <property type="entry name" value="TCOMPLEXTCP1"/>
</dbReference>
<dbReference type="AlphaFoldDB" id="A0AAV4T5H8"/>
<evidence type="ECO:0000256" key="4">
    <source>
        <dbReference type="ARBA" id="ARBA00023186"/>
    </source>
</evidence>
<comment type="caution">
    <text evidence="6">The sequence shown here is derived from an EMBL/GenBank/DDBJ whole genome shotgun (WGS) entry which is preliminary data.</text>
</comment>
<dbReference type="GO" id="GO:0140662">
    <property type="term" value="F:ATP-dependent protein folding chaperone"/>
    <property type="evidence" value="ECO:0007669"/>
    <property type="project" value="InterPro"/>
</dbReference>
<dbReference type="SUPFAM" id="SSF48592">
    <property type="entry name" value="GroEL equatorial domain-like"/>
    <property type="match status" value="1"/>
</dbReference>
<name>A0AAV4T5H8_CAEEX</name>
<dbReference type="GO" id="GO:0005524">
    <property type="term" value="F:ATP binding"/>
    <property type="evidence" value="ECO:0007669"/>
    <property type="project" value="UniProtKB-KW"/>
</dbReference>
<dbReference type="InterPro" id="IPR017998">
    <property type="entry name" value="Chaperone_TCP-1"/>
</dbReference>
<evidence type="ECO:0000256" key="1">
    <source>
        <dbReference type="ARBA" id="ARBA00008020"/>
    </source>
</evidence>
<dbReference type="PROSITE" id="PS00751">
    <property type="entry name" value="TCP1_2"/>
    <property type="match status" value="1"/>
</dbReference>
<protein>
    <submittedName>
        <fullName evidence="6">T-complex protein 1 subunit eta</fullName>
    </submittedName>
</protein>
<dbReference type="EMBL" id="BPLR01010724">
    <property type="protein sequence ID" value="GIY41535.1"/>
    <property type="molecule type" value="Genomic_DNA"/>
</dbReference>
<dbReference type="InterPro" id="IPR002423">
    <property type="entry name" value="Cpn60/GroEL/TCP-1"/>
</dbReference>
<keyword evidence="7" id="KW-1185">Reference proteome</keyword>
<dbReference type="Pfam" id="PF00118">
    <property type="entry name" value="Cpn60_TCP1"/>
    <property type="match status" value="2"/>
</dbReference>
<dbReference type="PANTHER" id="PTHR11353">
    <property type="entry name" value="CHAPERONIN"/>
    <property type="match status" value="1"/>
</dbReference>
<evidence type="ECO:0000256" key="3">
    <source>
        <dbReference type="ARBA" id="ARBA00022840"/>
    </source>
</evidence>
<dbReference type="GO" id="GO:0016887">
    <property type="term" value="F:ATP hydrolysis activity"/>
    <property type="evidence" value="ECO:0007669"/>
    <property type="project" value="InterPro"/>
</dbReference>
<evidence type="ECO:0000313" key="6">
    <source>
        <dbReference type="EMBL" id="GIY41535.1"/>
    </source>
</evidence>
<evidence type="ECO:0000256" key="2">
    <source>
        <dbReference type="ARBA" id="ARBA00022741"/>
    </source>
</evidence>
<keyword evidence="4 5" id="KW-0143">Chaperone</keyword>
<accession>A0AAV4T5H8</accession>
<proteinExistence type="inferred from homology"/>
<feature type="non-terminal residue" evidence="6">
    <location>
        <position position="1"/>
    </location>
</feature>
<dbReference type="InterPro" id="IPR027413">
    <property type="entry name" value="GROEL-like_equatorial_sf"/>
</dbReference>
<sequence>NGPIILLKEGTENSQGKQQIISNINACQGVAEAVRTTLGPRGMDKLIVDSAEVCKTTISNDGATILKELDVVHPAARTLVDIAKAQDAEATSNVRTIIIRKFSLVAKVYAGLGDGTTTVTLLAAEILKQCKPLIDDSIHPQIIIRSLRTSLKMAIAK</sequence>
<comment type="similarity">
    <text evidence="1 5">Belongs to the TCP-1 chaperonin family.</text>
</comment>
<dbReference type="Gene3D" id="1.10.560.10">
    <property type="entry name" value="GroEL-like equatorial domain"/>
    <property type="match status" value="1"/>
</dbReference>
<organism evidence="6 7">
    <name type="scientific">Caerostris extrusa</name>
    <name type="common">Bark spider</name>
    <name type="synonym">Caerostris bankana</name>
    <dbReference type="NCBI Taxonomy" id="172846"/>
    <lineage>
        <taxon>Eukaryota</taxon>
        <taxon>Metazoa</taxon>
        <taxon>Ecdysozoa</taxon>
        <taxon>Arthropoda</taxon>
        <taxon>Chelicerata</taxon>
        <taxon>Arachnida</taxon>
        <taxon>Araneae</taxon>
        <taxon>Araneomorphae</taxon>
        <taxon>Entelegynae</taxon>
        <taxon>Araneoidea</taxon>
        <taxon>Araneidae</taxon>
        <taxon>Caerostris</taxon>
    </lineage>
</organism>
<dbReference type="PROSITE" id="PS00750">
    <property type="entry name" value="TCP1_1"/>
    <property type="match status" value="1"/>
</dbReference>